<dbReference type="SUPFAM" id="SSF53187">
    <property type="entry name" value="Zn-dependent exopeptidases"/>
    <property type="match status" value="1"/>
</dbReference>
<dbReference type="EMBL" id="MQVR01000015">
    <property type="protein sequence ID" value="OKL54453.1"/>
    <property type="molecule type" value="Genomic_DNA"/>
</dbReference>
<comment type="caution">
    <text evidence="6">The sequence shown here is derived from an EMBL/GenBank/DDBJ whole genome shotgun (WGS) entry which is preliminary data.</text>
</comment>
<feature type="binding site" evidence="3">
    <location>
        <position position="88"/>
    </location>
    <ligand>
        <name>Zn(2+)</name>
        <dbReference type="ChEBI" id="CHEBI:29105"/>
        <label>1</label>
    </ligand>
</feature>
<feature type="binding site" evidence="4">
    <location>
        <position position="209"/>
    </location>
    <ligand>
        <name>allantoate</name>
        <dbReference type="ChEBI" id="CHEBI:17536"/>
    </ligand>
</feature>
<dbReference type="Gene3D" id="3.40.630.10">
    <property type="entry name" value="Zn peptidases"/>
    <property type="match status" value="1"/>
</dbReference>
<keyword evidence="3" id="KW-0862">Zinc</keyword>
<organism evidence="6 7">
    <name type="scientific">Bowdeniella nasicola</name>
    <dbReference type="NCBI Taxonomy" id="208480"/>
    <lineage>
        <taxon>Bacteria</taxon>
        <taxon>Bacillati</taxon>
        <taxon>Actinomycetota</taxon>
        <taxon>Actinomycetes</taxon>
        <taxon>Actinomycetales</taxon>
        <taxon>Actinomycetaceae</taxon>
        <taxon>Bowdeniella</taxon>
    </lineage>
</organism>
<keyword evidence="7" id="KW-1185">Reference proteome</keyword>
<reference evidence="7" key="1">
    <citation type="submission" date="2016-12" db="EMBL/GenBank/DDBJ databases">
        <authorList>
            <person name="Meng X."/>
        </authorList>
    </citation>
    <scope>NUCLEOTIDE SEQUENCE [LARGE SCALE GENOMIC DNA]</scope>
    <source>
        <strain evidence="7">DSM 19116</strain>
    </source>
</reference>
<dbReference type="GO" id="GO:0016813">
    <property type="term" value="F:hydrolase activity, acting on carbon-nitrogen (but not peptide) bonds, in linear amidines"/>
    <property type="evidence" value="ECO:0007669"/>
    <property type="project" value="InterPro"/>
</dbReference>
<protein>
    <submittedName>
        <fullName evidence="6">Allantoate amidohydrolase</fullName>
    </submittedName>
</protein>
<feature type="binding site" evidence="3">
    <location>
        <position position="183"/>
    </location>
    <ligand>
        <name>Zn(2+)</name>
        <dbReference type="ChEBI" id="CHEBI:29105"/>
        <label>1</label>
    </ligand>
</feature>
<feature type="binding site" evidence="4">
    <location>
        <position position="267"/>
    </location>
    <ligand>
        <name>allantoate</name>
        <dbReference type="ChEBI" id="CHEBI:17536"/>
    </ligand>
</feature>
<dbReference type="InterPro" id="IPR010158">
    <property type="entry name" value="Amidase_Cbmase"/>
</dbReference>
<feature type="binding site" evidence="3">
    <location>
        <position position="77"/>
    </location>
    <ligand>
        <name>Zn(2+)</name>
        <dbReference type="ChEBI" id="CHEBI:29105"/>
        <label>1</label>
    </ligand>
</feature>
<comment type="cofactor">
    <cofactor evidence="3">
        <name>Zn(2+)</name>
        <dbReference type="ChEBI" id="CHEBI:29105"/>
    </cofactor>
    <text evidence="3">Binds 2 Zn(2+) ions per subunit.</text>
</comment>
<dbReference type="InterPro" id="IPR036264">
    <property type="entry name" value="Bact_exopeptidase_dim_dom"/>
</dbReference>
<evidence type="ECO:0000256" key="4">
    <source>
        <dbReference type="PIRSR" id="PIRSR001235-2"/>
    </source>
</evidence>
<evidence type="ECO:0000313" key="7">
    <source>
        <dbReference type="Proteomes" id="UP000185628"/>
    </source>
</evidence>
<proteinExistence type="inferred from homology"/>
<dbReference type="NCBIfam" id="TIGR01879">
    <property type="entry name" value="hydantase"/>
    <property type="match status" value="1"/>
</dbReference>
<feature type="binding site" evidence="3">
    <location>
        <position position="88"/>
    </location>
    <ligand>
        <name>Zn(2+)</name>
        <dbReference type="ChEBI" id="CHEBI:29105"/>
        <label>2</label>
    </ligand>
</feature>
<dbReference type="RefSeq" id="WP_073716081.1">
    <property type="nucleotide sequence ID" value="NZ_MQVR01000015.1"/>
</dbReference>
<dbReference type="NCBIfam" id="NF006770">
    <property type="entry name" value="PRK09290.1-4"/>
    <property type="match status" value="1"/>
</dbReference>
<keyword evidence="3" id="KW-0479">Metal-binding</keyword>
<gene>
    <name evidence="6" type="ORF">BSZ39_03910</name>
</gene>
<evidence type="ECO:0000256" key="2">
    <source>
        <dbReference type="ARBA" id="ARBA00022801"/>
    </source>
</evidence>
<dbReference type="Proteomes" id="UP000185628">
    <property type="component" value="Unassembled WGS sequence"/>
</dbReference>
<evidence type="ECO:0000313" key="6">
    <source>
        <dbReference type="EMBL" id="OKL54453.1"/>
    </source>
</evidence>
<evidence type="ECO:0000256" key="3">
    <source>
        <dbReference type="PIRSR" id="PIRSR001235-1"/>
    </source>
</evidence>
<feature type="binding site" evidence="3">
    <location>
        <position position="364"/>
    </location>
    <ligand>
        <name>Zn(2+)</name>
        <dbReference type="ChEBI" id="CHEBI:29105"/>
        <label>2</label>
    </ligand>
</feature>
<accession>A0A1Q5Q3Q3</accession>
<dbReference type="CDD" id="cd03884">
    <property type="entry name" value="M20_bAS"/>
    <property type="match status" value="1"/>
</dbReference>
<comment type="similarity">
    <text evidence="1">Belongs to the peptidase M20 family.</text>
</comment>
<evidence type="ECO:0000256" key="1">
    <source>
        <dbReference type="ARBA" id="ARBA00006153"/>
    </source>
</evidence>
<keyword evidence="2 6" id="KW-0378">Hydrolase</keyword>
<dbReference type="InterPro" id="IPR011650">
    <property type="entry name" value="Peptidase_M20_dimer"/>
</dbReference>
<sequence length="395" mass="41797">MALADRLAALFAEIDEIGKTPDGGYRRFAFSDEDAALRAFFRTQVEARGMTYEEDAAGNQWGWYGEGRADAVVTGSHLDSVPDGGAFDGPLGVLSALLAIDELKERGITPRRPIAVVNFTEEEGGRFPLACRGSRLLTGVVGADDLDQLTDSDGITFAEARGAATFAPDPQALERIGHYVELHVEQGRNLATMSDAPLAVADAIWPHGRWRITIDGVADHAGTTRLVDRDDALLKAAHLIIAIREAAEATGTLATVGKLDVEPGAINAIPSRVTLFLDARAPEVCDLDAVIGKISSAVDERGAAMERISLTPATHFDTDLVADIAERFSLPVLGTGAGHDAGIIADAGVPATMLFVRNPTGTSHSPHESAELTDCAHGIEVLTDVLAYLATEEGR</sequence>
<dbReference type="GO" id="GO:0046872">
    <property type="term" value="F:metal ion binding"/>
    <property type="evidence" value="ECO:0007669"/>
    <property type="project" value="UniProtKB-KW"/>
</dbReference>
<dbReference type="PANTHER" id="PTHR32494:SF5">
    <property type="entry name" value="ALLANTOATE AMIDOHYDROLASE"/>
    <property type="match status" value="1"/>
</dbReference>
<dbReference type="OrthoDB" id="9808195at2"/>
<dbReference type="SUPFAM" id="SSF55031">
    <property type="entry name" value="Bacterial exopeptidase dimerisation domain"/>
    <property type="match status" value="1"/>
</dbReference>
<feature type="binding site" evidence="4">
    <location>
        <position position="280"/>
    </location>
    <ligand>
        <name>allantoate</name>
        <dbReference type="ChEBI" id="CHEBI:17536"/>
    </ligand>
</feature>
<dbReference type="Gene3D" id="3.30.70.360">
    <property type="match status" value="1"/>
</dbReference>
<dbReference type="Pfam" id="PF01546">
    <property type="entry name" value="Peptidase_M20"/>
    <property type="match status" value="1"/>
</dbReference>
<feature type="binding site" evidence="3">
    <location>
        <position position="123"/>
    </location>
    <ligand>
        <name>Zn(2+)</name>
        <dbReference type="ChEBI" id="CHEBI:29105"/>
        <label>2</label>
    </ligand>
</feature>
<name>A0A1Q5Q3Q3_9ACTO</name>
<dbReference type="InterPro" id="IPR002933">
    <property type="entry name" value="Peptidase_M20"/>
</dbReference>
<feature type="domain" description="Peptidase M20 dimerisation" evidence="5">
    <location>
        <begin position="209"/>
        <end position="303"/>
    </location>
</feature>
<dbReference type="PANTHER" id="PTHR32494">
    <property type="entry name" value="ALLANTOATE DEIMINASE-RELATED"/>
    <property type="match status" value="1"/>
</dbReference>
<evidence type="ECO:0000259" key="5">
    <source>
        <dbReference type="Pfam" id="PF07687"/>
    </source>
</evidence>
<dbReference type="AlphaFoldDB" id="A0A1Q5Q3Q3"/>
<dbReference type="Pfam" id="PF07687">
    <property type="entry name" value="M20_dimer"/>
    <property type="match status" value="1"/>
</dbReference>
<dbReference type="PIRSF" id="PIRSF001235">
    <property type="entry name" value="Amidase_carbamoylase"/>
    <property type="match status" value="1"/>
</dbReference>